<sequence>MKSKRIIFPVFFIVFLLIWRCGGSNLSGKNQDFPTYFEHGRDIVYHLDHLFPKLAALDSMDFDFGESTSLVNEQIRKTMERIRTPKLLEEVAASYVAGRHLFHFTYSEDGKIGVFSWDSRMLLADTSIKNLALYTTYDKVIPTSLYGSSIIYDQIYSLGRGKPTPVYAFRGKGRQHNSFYRMDAYVIQNGSLDLAPIFPDRKSSLFSDLDEGNIHSEAELDFNIEMDGTLILKPEVWGPTLAYRPMQWEKSDGDANFSETLWPLSRDISNEDFDPSNPYGFLNGSEMPISNEDGSFVFSNELTIDVMGRGNGTLYSISIHNTDAIKISFDEPVVLAGKKNDFLFFLARDNSSNGNLYLYDLNKQKMRWVKRMSKALILENTLLFAELTDKFLIPNIDEIECDPAHVLDRGFFKVYAVDYDNLNPIVEYTDQTFCGSKKNSRLVDLIR</sequence>
<dbReference type="EMBL" id="VCNI01000004">
    <property type="protein sequence ID" value="TMU50680.1"/>
    <property type="molecule type" value="Genomic_DNA"/>
</dbReference>
<comment type="caution">
    <text evidence="1">The sequence shown here is derived from an EMBL/GenBank/DDBJ whole genome shotgun (WGS) entry which is preliminary data.</text>
</comment>
<keyword evidence="2" id="KW-1185">Reference proteome</keyword>
<gene>
    <name evidence="1" type="ORF">FGG15_17925</name>
</gene>
<evidence type="ECO:0000313" key="1">
    <source>
        <dbReference type="EMBL" id="TMU50680.1"/>
    </source>
</evidence>
<name>A0ABY2WGJ7_9FLAO</name>
<organism evidence="1 2">
    <name type="scientific">Flagellimonas algicola</name>
    <dbReference type="NCBI Taxonomy" id="2583815"/>
    <lineage>
        <taxon>Bacteria</taxon>
        <taxon>Pseudomonadati</taxon>
        <taxon>Bacteroidota</taxon>
        <taxon>Flavobacteriia</taxon>
        <taxon>Flavobacteriales</taxon>
        <taxon>Flavobacteriaceae</taxon>
        <taxon>Flagellimonas</taxon>
    </lineage>
</organism>
<evidence type="ECO:0000313" key="2">
    <source>
        <dbReference type="Proteomes" id="UP000751614"/>
    </source>
</evidence>
<protein>
    <submittedName>
        <fullName evidence="1">Uncharacterized protein</fullName>
    </submittedName>
</protein>
<dbReference type="Proteomes" id="UP000751614">
    <property type="component" value="Unassembled WGS sequence"/>
</dbReference>
<dbReference type="RefSeq" id="WP_138838922.1">
    <property type="nucleotide sequence ID" value="NZ_VCNI01000004.1"/>
</dbReference>
<proteinExistence type="predicted"/>
<accession>A0ABY2WGJ7</accession>
<reference evidence="1 2" key="1">
    <citation type="submission" date="2019-05" db="EMBL/GenBank/DDBJ databases">
        <title>Flagellimonas sp. AsT0115, sp. nov., isolated from a marine red algae, Asparagopsis taxiformis.</title>
        <authorList>
            <person name="Kim J."/>
            <person name="Jeong S.E."/>
            <person name="Jeon C.O."/>
        </authorList>
    </citation>
    <scope>NUCLEOTIDE SEQUENCE [LARGE SCALE GENOMIC DNA]</scope>
    <source>
        <strain evidence="1 2">AsT0115</strain>
    </source>
</reference>